<dbReference type="EMBL" id="CP136336">
    <property type="protein sequence ID" value="WOB06157.1"/>
    <property type="molecule type" value="Genomic_DNA"/>
</dbReference>
<organism evidence="3 4">
    <name type="scientific">Piscinibacter gummiphilus</name>
    <dbReference type="NCBI Taxonomy" id="946333"/>
    <lineage>
        <taxon>Bacteria</taxon>
        <taxon>Pseudomonadati</taxon>
        <taxon>Pseudomonadota</taxon>
        <taxon>Betaproteobacteria</taxon>
        <taxon>Burkholderiales</taxon>
        <taxon>Sphaerotilaceae</taxon>
        <taxon>Piscinibacter</taxon>
    </lineage>
</organism>
<dbReference type="SUPFAM" id="SSF53850">
    <property type="entry name" value="Periplasmic binding protein-like II"/>
    <property type="match status" value="1"/>
</dbReference>
<dbReference type="PIRSF" id="PIRSF017082">
    <property type="entry name" value="YflP"/>
    <property type="match status" value="1"/>
</dbReference>
<reference evidence="3 4" key="1">
    <citation type="submission" date="2023-10" db="EMBL/GenBank/DDBJ databases">
        <title>Bacteria for the degradation of biodegradable plastic PBAT(Polybutylene adipate terephthalate).</title>
        <authorList>
            <person name="Weon H.-Y."/>
            <person name="Yeon J."/>
        </authorList>
    </citation>
    <scope>NUCLEOTIDE SEQUENCE [LARGE SCALE GENOMIC DNA]</scope>
    <source>
        <strain evidence="3 4">SBD 7-3</strain>
    </source>
</reference>
<proteinExistence type="inferred from homology"/>
<sequence>MTKLRVLLIAVAALVLADMPARAQTYPTKPITWVVPFTPGGVTDTTSRAISKKMGEVLGQAFVVENRPGVGGSLATEQVAGAPADGYTVLYATSGTMAANLALYKNLKYQPLRDFVPVHGMFMSPTVLVVEASRPYNSMQELIAFAKANPGVLNYGSAGPGTGTHLTSEMVQAKTGVKMTHVPYKGSTPALQDLLGGRLDLMYDYTVTLLPHIKAGKLRALAVMGNKRLPALPDVPTIAEAGFAGLESSSWSGIVVPAGTPPAVVKKLSAAMHTALTDKAVVAPFEEIGSQPLVDHDEKKFKAFIGDEINKWAEVVKVSGATLN</sequence>
<evidence type="ECO:0000313" key="3">
    <source>
        <dbReference type="EMBL" id="WOB06157.1"/>
    </source>
</evidence>
<dbReference type="RefSeq" id="WP_316698499.1">
    <property type="nucleotide sequence ID" value="NZ_CP136336.1"/>
</dbReference>
<dbReference type="PANTHER" id="PTHR42928:SF5">
    <property type="entry name" value="BLR1237 PROTEIN"/>
    <property type="match status" value="1"/>
</dbReference>
<keyword evidence="2" id="KW-0732">Signal</keyword>
<dbReference type="Gene3D" id="3.40.190.150">
    <property type="entry name" value="Bordetella uptake gene, domain 1"/>
    <property type="match status" value="1"/>
</dbReference>
<evidence type="ECO:0000256" key="2">
    <source>
        <dbReference type="SAM" id="SignalP"/>
    </source>
</evidence>
<name>A0ABZ0CMD5_9BURK</name>
<evidence type="ECO:0000313" key="4">
    <source>
        <dbReference type="Proteomes" id="UP001303946"/>
    </source>
</evidence>
<gene>
    <name evidence="3" type="ORF">RXV79_14610</name>
</gene>
<dbReference type="InterPro" id="IPR005064">
    <property type="entry name" value="BUG"/>
</dbReference>
<protein>
    <submittedName>
        <fullName evidence="3">Tripartite tricarboxylate transporter substrate binding protein</fullName>
    </submittedName>
</protein>
<dbReference type="Pfam" id="PF03401">
    <property type="entry name" value="TctC"/>
    <property type="match status" value="1"/>
</dbReference>
<feature type="signal peptide" evidence="2">
    <location>
        <begin position="1"/>
        <end position="23"/>
    </location>
</feature>
<keyword evidence="4" id="KW-1185">Reference proteome</keyword>
<dbReference type="PANTHER" id="PTHR42928">
    <property type="entry name" value="TRICARBOXYLATE-BINDING PROTEIN"/>
    <property type="match status" value="1"/>
</dbReference>
<dbReference type="Gene3D" id="3.40.190.10">
    <property type="entry name" value="Periplasmic binding protein-like II"/>
    <property type="match status" value="1"/>
</dbReference>
<dbReference type="InterPro" id="IPR042100">
    <property type="entry name" value="Bug_dom1"/>
</dbReference>
<dbReference type="CDD" id="cd07012">
    <property type="entry name" value="PBP2_Bug_TTT"/>
    <property type="match status" value="1"/>
</dbReference>
<feature type="chain" id="PRO_5045112416" evidence="2">
    <location>
        <begin position="24"/>
        <end position="324"/>
    </location>
</feature>
<evidence type="ECO:0000256" key="1">
    <source>
        <dbReference type="ARBA" id="ARBA00006987"/>
    </source>
</evidence>
<accession>A0ABZ0CMD5</accession>
<dbReference type="Proteomes" id="UP001303946">
    <property type="component" value="Chromosome"/>
</dbReference>
<comment type="similarity">
    <text evidence="1">Belongs to the UPF0065 (bug) family.</text>
</comment>